<dbReference type="InterPro" id="IPR002678">
    <property type="entry name" value="DUF34/NIF3"/>
</dbReference>
<feature type="binding site" evidence="5">
    <location>
        <position position="66"/>
    </location>
    <ligand>
        <name>a divalent metal cation</name>
        <dbReference type="ChEBI" id="CHEBI:60240"/>
        <label>1</label>
    </ligand>
</feature>
<feature type="binding site" evidence="5">
    <location>
        <position position="226"/>
    </location>
    <ligand>
        <name>a divalent metal cation</name>
        <dbReference type="ChEBI" id="CHEBI:60240"/>
        <label>1</label>
    </ligand>
</feature>
<gene>
    <name evidence="6" type="ORF">HL41_00670</name>
</gene>
<dbReference type="GO" id="GO:0046872">
    <property type="term" value="F:metal ion binding"/>
    <property type="evidence" value="ECO:0007669"/>
    <property type="project" value="UniProtKB-KW"/>
</dbReference>
<feature type="binding site" evidence="5">
    <location>
        <position position="67"/>
    </location>
    <ligand>
        <name>a divalent metal cation</name>
        <dbReference type="ChEBI" id="CHEBI:60240"/>
        <label>1</label>
    </ligand>
</feature>
<feature type="binding site" evidence="5">
    <location>
        <position position="230"/>
    </location>
    <ligand>
        <name>a divalent metal cation</name>
        <dbReference type="ChEBI" id="CHEBI:60240"/>
        <label>1</label>
    </ligand>
</feature>
<dbReference type="KEGG" id="tcm:HL41_00670"/>
<evidence type="ECO:0000256" key="2">
    <source>
        <dbReference type="ARBA" id="ARBA00011643"/>
    </source>
</evidence>
<protein>
    <recommendedName>
        <fullName evidence="3">GTP cyclohydrolase 1 type 2 homolog</fullName>
    </recommendedName>
</protein>
<organism evidence="6 7">
    <name type="scientific">Thermodesulfobacterium commune DSM 2178</name>
    <dbReference type="NCBI Taxonomy" id="289377"/>
    <lineage>
        <taxon>Bacteria</taxon>
        <taxon>Pseudomonadati</taxon>
        <taxon>Thermodesulfobacteriota</taxon>
        <taxon>Thermodesulfobacteria</taxon>
        <taxon>Thermodesulfobacteriales</taxon>
        <taxon>Thermodesulfobacteriaceae</taxon>
        <taxon>Thermodesulfobacterium</taxon>
    </lineage>
</organism>
<comment type="similarity">
    <text evidence="1">Belongs to the GTP cyclohydrolase I type 2/NIF3 family.</text>
</comment>
<dbReference type="Gene3D" id="3.40.1390.30">
    <property type="entry name" value="NIF3 (NGG1p interacting factor 3)-like"/>
    <property type="match status" value="2"/>
</dbReference>
<evidence type="ECO:0000256" key="3">
    <source>
        <dbReference type="ARBA" id="ARBA00022112"/>
    </source>
</evidence>
<dbReference type="NCBIfam" id="TIGR00486">
    <property type="entry name" value="YbgI_SA1388"/>
    <property type="match status" value="1"/>
</dbReference>
<evidence type="ECO:0000256" key="5">
    <source>
        <dbReference type="PIRSR" id="PIRSR602678-1"/>
    </source>
</evidence>
<dbReference type="EMBL" id="CP008796">
    <property type="protein sequence ID" value="AIH03461.1"/>
    <property type="molecule type" value="Genomic_DNA"/>
</dbReference>
<feature type="binding site" evidence="5">
    <location>
        <position position="105"/>
    </location>
    <ligand>
        <name>a divalent metal cation</name>
        <dbReference type="ChEBI" id="CHEBI:60240"/>
        <label>1</label>
    </ligand>
</feature>
<dbReference type="Pfam" id="PF01784">
    <property type="entry name" value="DUF34_NIF3"/>
    <property type="match status" value="1"/>
</dbReference>
<name>A0A075WRG7_9BACT</name>
<sequence length="279" mass="31619">MSFKTKDFYNFLNQLAPLTIAEPQDNNGLQVGSFEDEVSGVLLVVDLTSKAIDYALENRLNLIISHHPFIFKPLTQIIKEDPKGHLIYRLIQEKINLISWHTPLDKIEEGVSEAILRALNLKGERFISLQEKNQKVFGLGRVVYLKKSIKLQDLAKKLGKVLKSWVMVVGDLETPIKAFGVCGGSGAFLKDELKNLGINTLITSDVKYHVAKDSLEEGFNFIVIDHGIAEGLVLDWLKTSLVKFITSYNLNLKIEIFREPSPYQILLTEENKCKRKFCD</sequence>
<dbReference type="SUPFAM" id="SSF102705">
    <property type="entry name" value="NIF3 (NGG1p interacting factor 3)-like"/>
    <property type="match status" value="1"/>
</dbReference>
<proteinExistence type="inferred from homology"/>
<dbReference type="FunFam" id="3.40.1390.30:FF:000001">
    <property type="entry name" value="GTP cyclohydrolase 1 type 2"/>
    <property type="match status" value="1"/>
</dbReference>
<evidence type="ECO:0000256" key="4">
    <source>
        <dbReference type="ARBA" id="ARBA00022723"/>
    </source>
</evidence>
<dbReference type="InterPro" id="IPR036069">
    <property type="entry name" value="DUF34/NIF3_sf"/>
</dbReference>
<dbReference type="PANTHER" id="PTHR13799">
    <property type="entry name" value="NGG1 INTERACTING FACTOR 3"/>
    <property type="match status" value="1"/>
</dbReference>
<dbReference type="OrthoDB" id="9792792at2"/>
<dbReference type="RefSeq" id="WP_022854681.1">
    <property type="nucleotide sequence ID" value="NZ_CP008796.1"/>
</dbReference>
<evidence type="ECO:0000256" key="1">
    <source>
        <dbReference type="ARBA" id="ARBA00006964"/>
    </source>
</evidence>
<dbReference type="HOGENOM" id="CLU_037423_2_0_0"/>
<dbReference type="PANTHER" id="PTHR13799:SF14">
    <property type="entry name" value="GTP CYCLOHYDROLASE 1 TYPE 2 HOMOLOG"/>
    <property type="match status" value="1"/>
</dbReference>
<dbReference type="PaxDb" id="289377-HL41_00670"/>
<keyword evidence="4 5" id="KW-0479">Metal-binding</keyword>
<reference evidence="6 7" key="1">
    <citation type="journal article" date="2015" name="Genome Announc.">
        <title>Genome Sequence of a Sulfate-Reducing Thermophilic Bacterium, Thermodesulfobacterium commune DSM 2178T (Phylum Thermodesulfobacteria).</title>
        <authorList>
            <person name="Bhatnagar S."/>
            <person name="Badger J.H."/>
            <person name="Madupu R."/>
            <person name="Khouri H.M."/>
            <person name="O'Connor E.M."/>
            <person name="Robb F.T."/>
            <person name="Ward N.L."/>
            <person name="Eisen J.A."/>
        </authorList>
    </citation>
    <scope>NUCLEOTIDE SEQUENCE [LARGE SCALE GENOMIC DNA]</scope>
    <source>
        <strain evidence="6 7">DSM 2178</strain>
    </source>
</reference>
<accession>A0A075WRG7</accession>
<keyword evidence="7" id="KW-1185">Reference proteome</keyword>
<comment type="subunit">
    <text evidence="2">Homohexamer.</text>
</comment>
<dbReference type="AlphaFoldDB" id="A0A075WRG7"/>
<evidence type="ECO:0000313" key="6">
    <source>
        <dbReference type="EMBL" id="AIH03461.1"/>
    </source>
</evidence>
<dbReference type="GO" id="GO:0005737">
    <property type="term" value="C:cytoplasm"/>
    <property type="evidence" value="ECO:0007669"/>
    <property type="project" value="TreeGrafter"/>
</dbReference>
<dbReference type="Proteomes" id="UP000028481">
    <property type="component" value="Chromosome"/>
</dbReference>
<dbReference type="eggNOG" id="COG0327">
    <property type="taxonomic scope" value="Bacteria"/>
</dbReference>
<evidence type="ECO:0000313" key="7">
    <source>
        <dbReference type="Proteomes" id="UP000028481"/>
    </source>
</evidence>
<dbReference type="STRING" id="289377.HL41_00670"/>